<accession>A0A7D4CS87</accession>
<evidence type="ECO:0000256" key="2">
    <source>
        <dbReference type="HAMAP-Rule" id="MF_01940"/>
    </source>
</evidence>
<evidence type="ECO:0000313" key="4">
    <source>
        <dbReference type="Proteomes" id="UP000500961"/>
    </source>
</evidence>
<dbReference type="EC" id="3.1.4.58" evidence="2"/>
<feature type="short sequence motif" description="HXTX 2" evidence="2">
    <location>
        <begin position="128"/>
        <end position="131"/>
    </location>
</feature>
<dbReference type="Proteomes" id="UP000500961">
    <property type="component" value="Chromosome"/>
</dbReference>
<dbReference type="RefSeq" id="WP_173075607.1">
    <property type="nucleotide sequence ID" value="NZ_CP041345.1"/>
</dbReference>
<feature type="active site" description="Proton donor" evidence="2">
    <location>
        <position position="43"/>
    </location>
</feature>
<gene>
    <name evidence="3" type="primary">thpR</name>
    <name evidence="3" type="ORF">FHG85_10430</name>
</gene>
<name>A0A7D4CS87_9BACT</name>
<evidence type="ECO:0000313" key="3">
    <source>
        <dbReference type="EMBL" id="QKG80665.1"/>
    </source>
</evidence>
<dbReference type="HAMAP" id="MF_01940">
    <property type="entry name" value="RNA_CPDase"/>
    <property type="match status" value="1"/>
</dbReference>
<keyword evidence="4" id="KW-1185">Reference proteome</keyword>
<dbReference type="InterPro" id="IPR004175">
    <property type="entry name" value="RNA_CPDase"/>
</dbReference>
<organism evidence="3 4">
    <name type="scientific">Tenuifilum thalassicum</name>
    <dbReference type="NCBI Taxonomy" id="2590900"/>
    <lineage>
        <taxon>Bacteria</taxon>
        <taxon>Pseudomonadati</taxon>
        <taxon>Bacteroidota</taxon>
        <taxon>Bacteroidia</taxon>
        <taxon>Bacteroidales</taxon>
        <taxon>Tenuifilaceae</taxon>
        <taxon>Tenuifilum</taxon>
    </lineage>
</organism>
<dbReference type="PANTHER" id="PTHR35561:SF1">
    <property type="entry name" value="RNA 2',3'-CYCLIC PHOSPHODIESTERASE"/>
    <property type="match status" value="1"/>
</dbReference>
<feature type="active site" description="Proton acceptor" evidence="2">
    <location>
        <position position="128"/>
    </location>
</feature>
<dbReference type="PANTHER" id="PTHR35561">
    <property type="entry name" value="RNA 2',3'-CYCLIC PHOSPHODIESTERASE"/>
    <property type="match status" value="1"/>
</dbReference>
<dbReference type="EMBL" id="CP041345">
    <property type="protein sequence ID" value="QKG80665.1"/>
    <property type="molecule type" value="Genomic_DNA"/>
</dbReference>
<reference evidence="3 4" key="1">
    <citation type="submission" date="2019-07" db="EMBL/GenBank/DDBJ databases">
        <title>Thalassofilum flectens gen. nov., sp. nov., a novel moderate thermophilic anaerobe from a shallow sea hot spring in Kunashir Island (Russia), representing a new family in the order Bacteroidales, and proposal of Thalassofilacea fam. nov.</title>
        <authorList>
            <person name="Kochetkova T.V."/>
            <person name="Podosokorskaya O.A."/>
            <person name="Novikov A."/>
            <person name="Elcheninov A.G."/>
            <person name="Toshchakov S.V."/>
            <person name="Kublanov I.V."/>
        </authorList>
    </citation>
    <scope>NUCLEOTIDE SEQUENCE [LARGE SCALE GENOMIC DNA]</scope>
    <source>
        <strain evidence="3 4">38-H</strain>
    </source>
</reference>
<dbReference type="GO" id="GO:0008664">
    <property type="term" value="F:RNA 2',3'-cyclic 3'-phosphodiesterase activity"/>
    <property type="evidence" value="ECO:0007669"/>
    <property type="project" value="UniProtKB-EC"/>
</dbReference>
<comment type="catalytic activity">
    <reaction evidence="2">
        <text>a 3'-end 2',3'-cyclophospho-ribonucleotide-RNA + H2O = a 3'-end 2'-phospho-ribonucleotide-RNA + H(+)</text>
        <dbReference type="Rhea" id="RHEA:11828"/>
        <dbReference type="Rhea" id="RHEA-COMP:10464"/>
        <dbReference type="Rhea" id="RHEA-COMP:17353"/>
        <dbReference type="ChEBI" id="CHEBI:15377"/>
        <dbReference type="ChEBI" id="CHEBI:15378"/>
        <dbReference type="ChEBI" id="CHEBI:83064"/>
        <dbReference type="ChEBI" id="CHEBI:173113"/>
        <dbReference type="EC" id="3.1.4.58"/>
    </reaction>
</comment>
<dbReference type="Pfam" id="PF13563">
    <property type="entry name" value="2_5_RNA_ligase2"/>
    <property type="match status" value="1"/>
</dbReference>
<protein>
    <recommendedName>
        <fullName evidence="2">RNA 2',3'-cyclic phosphodiesterase</fullName>
        <shortName evidence="2">RNA 2',3'-CPDase</shortName>
        <ecNumber evidence="2">3.1.4.58</ecNumber>
    </recommendedName>
</protein>
<dbReference type="NCBIfam" id="TIGR02258">
    <property type="entry name" value="2_5_ligase"/>
    <property type="match status" value="1"/>
</dbReference>
<proteinExistence type="inferred from homology"/>
<dbReference type="InterPro" id="IPR009097">
    <property type="entry name" value="Cyclic_Pdiesterase"/>
</dbReference>
<dbReference type="KEGG" id="ttz:FHG85_10430"/>
<dbReference type="AlphaFoldDB" id="A0A7D4CS87"/>
<dbReference type="SUPFAM" id="SSF55144">
    <property type="entry name" value="LigT-like"/>
    <property type="match status" value="1"/>
</dbReference>
<evidence type="ECO:0000256" key="1">
    <source>
        <dbReference type="ARBA" id="ARBA00022801"/>
    </source>
</evidence>
<keyword evidence="1 2" id="KW-0378">Hydrolase</keyword>
<sequence length="188" mass="21960">MEKKRTFIAVDVIPNQKVVSLMDRLKVSHSLDKIKWVKPEIMHLTLFFLGDTRIDVLPDISQKLRKRLMNCSAFFLTLKGLGAFGRPMPKVIWVGVDFPEELKVLKDEIDDALLEFGFSDDKPNFNPHLTLGRVKFLHNYEKLKQEIKEYKGEVFQEIRVSSVVFYESVLRPEGPEYRELERFDLSNA</sequence>
<feature type="short sequence motif" description="HXTX 1" evidence="2">
    <location>
        <begin position="43"/>
        <end position="46"/>
    </location>
</feature>
<comment type="similarity">
    <text evidence="2">Belongs to the 2H phosphoesterase superfamily. ThpR family.</text>
</comment>
<dbReference type="GO" id="GO:0004113">
    <property type="term" value="F:2',3'-cyclic-nucleotide 3'-phosphodiesterase activity"/>
    <property type="evidence" value="ECO:0007669"/>
    <property type="project" value="InterPro"/>
</dbReference>
<comment type="function">
    <text evidence="2">Hydrolyzes RNA 2',3'-cyclic phosphodiester to an RNA 2'-phosphomonoester.</text>
</comment>
<dbReference type="Gene3D" id="3.90.1140.10">
    <property type="entry name" value="Cyclic phosphodiesterase"/>
    <property type="match status" value="1"/>
</dbReference>